<dbReference type="AlphaFoldDB" id="A0A392SCD7"/>
<comment type="caution">
    <text evidence="2">The sequence shown here is derived from an EMBL/GenBank/DDBJ whole genome shotgun (WGS) entry which is preliminary data.</text>
</comment>
<evidence type="ECO:0000313" key="3">
    <source>
        <dbReference type="Proteomes" id="UP000265520"/>
    </source>
</evidence>
<sequence>KQAEEEEVKAEEEKKKQEEVNTSDKVVIEPSEDKGKEVASELDPLVLILQEQLATHKAEQELLKEEVKNLSESQHNIIKTQENINSKLDAILAFMSIQP</sequence>
<accession>A0A392SCD7</accession>
<keyword evidence="3" id="KW-1185">Reference proteome</keyword>
<feature type="region of interest" description="Disordered" evidence="1">
    <location>
        <begin position="1"/>
        <end position="35"/>
    </location>
</feature>
<protein>
    <submittedName>
        <fullName evidence="2">Uncharacterized protein</fullName>
    </submittedName>
</protein>
<dbReference type="EMBL" id="LXQA010352826">
    <property type="protein sequence ID" value="MCI46102.1"/>
    <property type="molecule type" value="Genomic_DNA"/>
</dbReference>
<dbReference type="Proteomes" id="UP000265520">
    <property type="component" value="Unassembled WGS sequence"/>
</dbReference>
<reference evidence="2 3" key="1">
    <citation type="journal article" date="2018" name="Front. Plant Sci.">
        <title>Red Clover (Trifolium pratense) and Zigzag Clover (T. medium) - A Picture of Genomic Similarities and Differences.</title>
        <authorList>
            <person name="Dluhosova J."/>
            <person name="Istvanek J."/>
            <person name="Nedelnik J."/>
            <person name="Repkova J."/>
        </authorList>
    </citation>
    <scope>NUCLEOTIDE SEQUENCE [LARGE SCALE GENOMIC DNA]</scope>
    <source>
        <strain evidence="3">cv. 10/8</strain>
        <tissue evidence="2">Leaf</tissue>
    </source>
</reference>
<feature type="compositionally biased region" description="Acidic residues" evidence="1">
    <location>
        <begin position="1"/>
        <end position="10"/>
    </location>
</feature>
<name>A0A392SCD7_9FABA</name>
<organism evidence="2 3">
    <name type="scientific">Trifolium medium</name>
    <dbReference type="NCBI Taxonomy" id="97028"/>
    <lineage>
        <taxon>Eukaryota</taxon>
        <taxon>Viridiplantae</taxon>
        <taxon>Streptophyta</taxon>
        <taxon>Embryophyta</taxon>
        <taxon>Tracheophyta</taxon>
        <taxon>Spermatophyta</taxon>
        <taxon>Magnoliopsida</taxon>
        <taxon>eudicotyledons</taxon>
        <taxon>Gunneridae</taxon>
        <taxon>Pentapetalae</taxon>
        <taxon>rosids</taxon>
        <taxon>fabids</taxon>
        <taxon>Fabales</taxon>
        <taxon>Fabaceae</taxon>
        <taxon>Papilionoideae</taxon>
        <taxon>50 kb inversion clade</taxon>
        <taxon>NPAAA clade</taxon>
        <taxon>Hologalegina</taxon>
        <taxon>IRL clade</taxon>
        <taxon>Trifolieae</taxon>
        <taxon>Trifolium</taxon>
    </lineage>
</organism>
<evidence type="ECO:0000256" key="1">
    <source>
        <dbReference type="SAM" id="MobiDB-lite"/>
    </source>
</evidence>
<feature type="non-terminal residue" evidence="2">
    <location>
        <position position="1"/>
    </location>
</feature>
<proteinExistence type="predicted"/>
<evidence type="ECO:0000313" key="2">
    <source>
        <dbReference type="EMBL" id="MCI46102.1"/>
    </source>
</evidence>